<dbReference type="Proteomes" id="UP001295423">
    <property type="component" value="Unassembled WGS sequence"/>
</dbReference>
<dbReference type="EMBL" id="CAKOGP040001758">
    <property type="protein sequence ID" value="CAJ1949099.1"/>
    <property type="molecule type" value="Genomic_DNA"/>
</dbReference>
<protein>
    <submittedName>
        <fullName evidence="3">Uncharacterized protein</fullName>
    </submittedName>
</protein>
<evidence type="ECO:0000313" key="3">
    <source>
        <dbReference type="EMBL" id="CAJ1949099.1"/>
    </source>
</evidence>
<comment type="caution">
    <text evidence="3">The sequence shown here is derived from an EMBL/GenBank/DDBJ whole genome shotgun (WGS) entry which is preliminary data.</text>
</comment>
<gene>
    <name evidence="3" type="ORF">CYCCA115_LOCUS11925</name>
</gene>
<feature type="signal peptide" evidence="2">
    <location>
        <begin position="1"/>
        <end position="23"/>
    </location>
</feature>
<dbReference type="AlphaFoldDB" id="A0AAD2PUF5"/>
<name>A0AAD2PUF5_9STRA</name>
<evidence type="ECO:0000256" key="1">
    <source>
        <dbReference type="SAM" id="MobiDB-lite"/>
    </source>
</evidence>
<feature type="region of interest" description="Disordered" evidence="1">
    <location>
        <begin position="756"/>
        <end position="778"/>
    </location>
</feature>
<feature type="chain" id="PRO_5042187005" evidence="2">
    <location>
        <begin position="24"/>
        <end position="929"/>
    </location>
</feature>
<feature type="region of interest" description="Disordered" evidence="1">
    <location>
        <begin position="707"/>
        <end position="727"/>
    </location>
</feature>
<keyword evidence="2" id="KW-0732">Signal</keyword>
<evidence type="ECO:0000256" key="2">
    <source>
        <dbReference type="SAM" id="SignalP"/>
    </source>
</evidence>
<accession>A0AAD2PUF5</accession>
<feature type="compositionally biased region" description="Polar residues" evidence="1">
    <location>
        <begin position="757"/>
        <end position="771"/>
    </location>
</feature>
<sequence length="929" mass="104099">MQSFRPLLILFGISLGTVTICQAVSPLDLHQVHFRNKVQDALQAVGTILNTTRHPVLLEEAEHHTYNDKYAMVDTMTNTLIASAISVLKKIGLSHETLLQLVKAVQEHKKPVSLHFRMDQTCDFVQQTKRKVIRSEMDIIGSVKSGAGLIGRLASSSKENIQVKATVQDYEWKLSTPYRVYFQIGDDQEIELQNRSDMETEIVLLGSLNKGRPTDRRPPTPLPSRVHDLTVDMTWLFQQIMSYGTTKGLLSSEFSVDRQSKACKTPRRNTEIEQAFAFRNKYEAWADEVSSIFEHLEKVAPADNDNRRPTTPEERQALESMMFAPILPLFEGSSVLPTGDIDLFLSKHDDSMDDFVHSVESRYPDEGYMSEKDIVLTSMLRHLGELTESWADSVDYVEGLLRDQLIQAIGKELTSQDFDRFMSHYSKQILTSEYAPKPFSYAIRRGGQFPDGTISIEGQAGEGSLVETMVRHIPGGDSNPPIALAVDAATSINLQGDRYLHGWVQHRWGLDHGSWKTNLVARANQFSSFLVVLGVMSGPDTFVPKDAIIVQNKDEVLIPLLTNTLPSAKEFRDSISSLSPEQRAFAEAYRKMQLESSVFGVCIIQIKPQLETLLNLPEGALTKEIQLTQDLMTLFADHQIPSDLLSFDRSSNGNEDEGEPSVQEKVKTVRQYASTVLETLERAKDKELDDAKMRAKLQEAIDGRVEAYPNEEDSGGMHSSNRRHQQPRASLEMISAPGEHMPQMAFLSGQQMAAVPSTGSHESQPPSTTTFLPKRVDTSSSNDLTLIPSILDSKFEEMDKDGALKSTIVQTSKYWERSRQEHLLMGWEQNQRTLLDSDELTMERNKAMDLLVAISRSGSLPIKCCELHILVAVSHCFEKQIMETIIQDNINPIEKVTNSLSMIAAVIHNANNTSSIGGKQEESKSTIED</sequence>
<proteinExistence type="predicted"/>
<keyword evidence="4" id="KW-1185">Reference proteome</keyword>
<reference evidence="3" key="1">
    <citation type="submission" date="2023-08" db="EMBL/GenBank/DDBJ databases">
        <authorList>
            <person name="Audoor S."/>
            <person name="Bilcke G."/>
        </authorList>
    </citation>
    <scope>NUCLEOTIDE SEQUENCE</scope>
</reference>
<evidence type="ECO:0000313" key="4">
    <source>
        <dbReference type="Proteomes" id="UP001295423"/>
    </source>
</evidence>
<organism evidence="3 4">
    <name type="scientific">Cylindrotheca closterium</name>
    <dbReference type="NCBI Taxonomy" id="2856"/>
    <lineage>
        <taxon>Eukaryota</taxon>
        <taxon>Sar</taxon>
        <taxon>Stramenopiles</taxon>
        <taxon>Ochrophyta</taxon>
        <taxon>Bacillariophyta</taxon>
        <taxon>Bacillariophyceae</taxon>
        <taxon>Bacillariophycidae</taxon>
        <taxon>Bacillariales</taxon>
        <taxon>Bacillariaceae</taxon>
        <taxon>Cylindrotheca</taxon>
    </lineage>
</organism>